<name>A0A5D4SHE6_9BACI</name>
<dbReference type="AlphaFoldDB" id="A0A5D4SHE6"/>
<protein>
    <submittedName>
        <fullName evidence="1">Zinc dependent phospholipase C family protein</fullName>
    </submittedName>
</protein>
<comment type="caution">
    <text evidence="1">The sequence shown here is derived from an EMBL/GenBank/DDBJ whole genome shotgun (WGS) entry which is preliminary data.</text>
</comment>
<evidence type="ECO:0000313" key="2">
    <source>
        <dbReference type="Proteomes" id="UP000323732"/>
    </source>
</evidence>
<organism evidence="1 2">
    <name type="scientific">Bacillus infantis</name>
    <dbReference type="NCBI Taxonomy" id="324767"/>
    <lineage>
        <taxon>Bacteria</taxon>
        <taxon>Bacillati</taxon>
        <taxon>Bacillota</taxon>
        <taxon>Bacilli</taxon>
        <taxon>Bacillales</taxon>
        <taxon>Bacillaceae</taxon>
        <taxon>Bacillus</taxon>
    </lineage>
</organism>
<sequence>MREDGELTKYCIYGRRIRVGSRIMHLLAADMAAKKLKIRDKASFLLGGIAPDAVSPKELSHFYTGETEDFTRSIDYEAFLEKYRHTSNHAYILGYYAHLIADDLWLKGFYLPWLRNRMDQDERILKLYHADFGLLNGKLLAAYGSRSLAALLNENRGMPDLEEVPSHAVSDFVPHCLADMEYGEDALNAPLKVFTFDQIAGYVGTAAELACLKIEQAAARL</sequence>
<gene>
    <name evidence="1" type="ORF">FZD47_13345</name>
</gene>
<dbReference type="EMBL" id="VTES01000004">
    <property type="protein sequence ID" value="TYS62663.1"/>
    <property type="molecule type" value="Genomic_DNA"/>
</dbReference>
<reference evidence="1 2" key="1">
    <citation type="submission" date="2019-08" db="EMBL/GenBank/DDBJ databases">
        <title>Bacillus genomes from the desert of Cuatro Cienegas, Coahuila.</title>
        <authorList>
            <person name="Olmedo-Alvarez G."/>
        </authorList>
    </citation>
    <scope>NUCLEOTIDE SEQUENCE [LARGE SCALE GENOMIC DNA]</scope>
    <source>
        <strain evidence="1 2">CH37_1T</strain>
    </source>
</reference>
<evidence type="ECO:0000313" key="1">
    <source>
        <dbReference type="EMBL" id="TYS62663.1"/>
    </source>
</evidence>
<accession>A0A5D4SHE6</accession>
<dbReference type="Proteomes" id="UP000323732">
    <property type="component" value="Unassembled WGS sequence"/>
</dbReference>
<proteinExistence type="predicted"/>